<sequence>MSRYSSFIEVFPKVVISRGGISKTCPSKDKCHEKHRKFVNKGRRIQHNTAEEEREDEKVKENKGKSWKTFVILIWVCGGSIQGTERQQLLPITMNAKPKRRTVTENGDTGEDLVLATLIGNGEDLGPIVRHAFEMGRPEPLLLQLKNVVKKKEVEIEDLCRVHYEEFILAVDELRGVLVDAEELKSELSSDNFKLQEVGSALLLKLEELLESYSIKKNVTEAIKMSKICVQVLDLCVKCNNHISEGQFYPALKTVDLIEKNFLQNVPLKALRVMIEKRIPVIKSHIEKKVCSQFNEWLVQVRSSAKDIGQTAIARAVSTRQRDEDMLARQREAEDQGHSGFEDFAYTLDVEEIDEDSILKFDLTPLYRTYHIHTCLGIQEQFREYYYKNRLLQLNSDLQISPTLPFLESHQTFLAQIAGYFIVEDRVLRTAGGLLLPNQVEIMWETAVSKMTAMLGEQFSHMDSATNLLMIKDYVTLLGATLRHYGYEVSPLLEALDNGWERFHVLLLDECRQQIIDVLANDTYEQMVLKKESDYTMNVLSFHLQTSDIMPAFPYFAPFSSMVPDVCRIIRSFIKDSVSYLSYGGHMNFYDIVKKYLDKLLIDVFNEAILKTINSGTTGVSQAMQIAANIAVLEKACDFFLHHAAQQCGIPSRSVERPQASLMAKVVLKTSRDAAYLALLTLVDSKLDEFMKLTENINWTTDDVSENGNEYMNEVIIYLDTIMSTAQQILPLDALYKVGNGALEHISSSIVAAFLNDGVKRFNANAVMKINYDLKRLESFADEKYHTTGLSEIHKEGSFRGCLIEARQLINLLVSSQPENFMNPVIRERNYNTLDYKKVASICEKFKDSPDGIFGSLSSRNTKQSARKKSMDVLKRRLKDLN</sequence>
<evidence type="ECO:0000256" key="1">
    <source>
        <dbReference type="ARBA" id="ARBA00007944"/>
    </source>
</evidence>
<organism evidence="8 9">
    <name type="scientific">Vitis vinifera</name>
    <name type="common">Grape</name>
    <dbReference type="NCBI Taxonomy" id="29760"/>
    <lineage>
        <taxon>Eukaryota</taxon>
        <taxon>Viridiplantae</taxon>
        <taxon>Streptophyta</taxon>
        <taxon>Embryophyta</taxon>
        <taxon>Tracheophyta</taxon>
        <taxon>Spermatophyta</taxon>
        <taxon>Magnoliopsida</taxon>
        <taxon>eudicotyledons</taxon>
        <taxon>Gunneridae</taxon>
        <taxon>Pentapetalae</taxon>
        <taxon>rosids</taxon>
        <taxon>Vitales</taxon>
        <taxon>Vitaceae</taxon>
        <taxon>Viteae</taxon>
        <taxon>Vitis</taxon>
    </lineage>
</organism>
<dbReference type="PIRSF" id="PIRSF025007">
    <property type="entry name" value="Sec15"/>
    <property type="match status" value="1"/>
</dbReference>
<reference evidence="8 9" key="1">
    <citation type="journal article" date="2023" name="Hortic Res">
        <title>The complete reference genome for grapevine (Vitis vinifera L.) genetics and breeding.</title>
        <authorList>
            <person name="Shi X."/>
            <person name="Cao S."/>
            <person name="Wang X."/>
            <person name="Huang S."/>
            <person name="Wang Y."/>
            <person name="Liu Z."/>
            <person name="Liu W."/>
            <person name="Leng X."/>
            <person name="Peng Y."/>
            <person name="Wang N."/>
            <person name="Wang Y."/>
            <person name="Ma Z."/>
            <person name="Xu X."/>
            <person name="Zhang F."/>
            <person name="Xue H."/>
            <person name="Zhong H."/>
            <person name="Wang Y."/>
            <person name="Zhang K."/>
            <person name="Velt A."/>
            <person name="Avia K."/>
            <person name="Holtgrawe D."/>
            <person name="Grimplet J."/>
            <person name="Matus J.T."/>
            <person name="Ware D."/>
            <person name="Wu X."/>
            <person name="Wang H."/>
            <person name="Liu C."/>
            <person name="Fang Y."/>
            <person name="Rustenholz C."/>
            <person name="Cheng Z."/>
            <person name="Xiao H."/>
            <person name="Zhou Y."/>
        </authorList>
    </citation>
    <scope>NUCLEOTIDE SEQUENCE [LARGE SCALE GENOMIC DNA]</scope>
    <source>
        <strain evidence="9">cv. Pinot noir / PN40024</strain>
        <tissue evidence="8">Leaf</tissue>
    </source>
</reference>
<evidence type="ECO:0000259" key="7">
    <source>
        <dbReference type="Pfam" id="PF20651"/>
    </source>
</evidence>
<evidence type="ECO:0000256" key="5">
    <source>
        <dbReference type="PIRNR" id="PIRNR025007"/>
    </source>
</evidence>
<evidence type="ECO:0000256" key="4">
    <source>
        <dbReference type="ARBA" id="ARBA00023054"/>
    </source>
</evidence>
<comment type="similarity">
    <text evidence="1 5">Belongs to the SEC15 family.</text>
</comment>
<dbReference type="Gene3D" id="1.10.357.30">
    <property type="entry name" value="Exocyst complex subunit Sec15 C-terminal domain, N-terminal subdomain"/>
    <property type="match status" value="1"/>
</dbReference>
<evidence type="ECO:0000256" key="2">
    <source>
        <dbReference type="ARBA" id="ARBA00022448"/>
    </source>
</evidence>
<proteinExistence type="inferred from homology"/>
<keyword evidence="9" id="KW-1185">Reference proteome</keyword>
<evidence type="ECO:0000313" key="8">
    <source>
        <dbReference type="EMBL" id="WJZ93043.1"/>
    </source>
</evidence>
<accession>A0ABY9CCG1</accession>
<evidence type="ECO:0000313" key="9">
    <source>
        <dbReference type="Proteomes" id="UP001227230"/>
    </source>
</evidence>
<keyword evidence="3 5" id="KW-0268">Exocytosis</keyword>
<dbReference type="InterPro" id="IPR042045">
    <property type="entry name" value="EXOC6/Sec15_C_dom1"/>
</dbReference>
<feature type="domain" description="Exocyst complex subunit EXOC6/Sec15 C-terminal" evidence="6">
    <location>
        <begin position="492"/>
        <end position="845"/>
    </location>
</feature>
<keyword evidence="2 5" id="KW-0813">Transport</keyword>
<keyword evidence="4" id="KW-0175">Coiled coil</keyword>
<dbReference type="InterPro" id="IPR042044">
    <property type="entry name" value="EXOC6PINT-1/Sec15/Tip20_C_dom2"/>
</dbReference>
<feature type="domain" description="Exocyst complex component EXOC6/Sec15 N-terminal" evidence="7">
    <location>
        <begin position="144"/>
        <end position="313"/>
    </location>
</feature>
<dbReference type="PANTHER" id="PTHR12702:SF0">
    <property type="entry name" value="EXOCYST COMPLEX COMPONENT 6"/>
    <property type="match status" value="1"/>
</dbReference>
<evidence type="ECO:0000259" key="6">
    <source>
        <dbReference type="Pfam" id="PF04091"/>
    </source>
</evidence>
<dbReference type="Pfam" id="PF20651">
    <property type="entry name" value="EXOC6_Sec15_N"/>
    <property type="match status" value="1"/>
</dbReference>
<name>A0ABY9CCG1_VITVI</name>
<dbReference type="Proteomes" id="UP001227230">
    <property type="component" value="Chromosome 8"/>
</dbReference>
<dbReference type="Gene3D" id="1.20.58.670">
    <property type="entry name" value="Dsl1p vesicle tethering complex, Tip20p subunit, domain D"/>
    <property type="match status" value="1"/>
</dbReference>
<dbReference type="InterPro" id="IPR046361">
    <property type="entry name" value="EXOC6/Sec15_C"/>
</dbReference>
<comment type="function">
    <text evidence="5">Component of the exocyst complex involved in the docking of exocytic vesicles with fusion sites on the plasma membrane.</text>
</comment>
<dbReference type="PANTHER" id="PTHR12702">
    <property type="entry name" value="SEC15"/>
    <property type="match status" value="1"/>
</dbReference>
<gene>
    <name evidence="8" type="ORF">VitviT2T_012006</name>
</gene>
<dbReference type="EMBL" id="CP126655">
    <property type="protein sequence ID" value="WJZ93043.1"/>
    <property type="molecule type" value="Genomic_DNA"/>
</dbReference>
<dbReference type="Pfam" id="PF04091">
    <property type="entry name" value="Sec15_C"/>
    <property type="match status" value="1"/>
</dbReference>
<protein>
    <recommendedName>
        <fullName evidence="5">Exocyst complex component</fullName>
    </recommendedName>
</protein>
<dbReference type="InterPro" id="IPR007225">
    <property type="entry name" value="EXOC6/Sec15"/>
</dbReference>
<evidence type="ECO:0000256" key="3">
    <source>
        <dbReference type="ARBA" id="ARBA00022483"/>
    </source>
</evidence>
<dbReference type="InterPro" id="IPR048359">
    <property type="entry name" value="EXOC6_Sec15_N"/>
</dbReference>